<dbReference type="Gene3D" id="3.40.190.10">
    <property type="entry name" value="Periplasmic binding protein-like II"/>
    <property type="match status" value="1"/>
</dbReference>
<dbReference type="Pfam" id="PF01547">
    <property type="entry name" value="SBP_bac_1"/>
    <property type="match status" value="1"/>
</dbReference>
<dbReference type="EMBL" id="JAAKZV010000017">
    <property type="protein sequence ID" value="NGN63582.1"/>
    <property type="molecule type" value="Genomic_DNA"/>
</dbReference>
<dbReference type="AlphaFoldDB" id="A0A6G4TUY6"/>
<feature type="signal peptide" evidence="1">
    <location>
        <begin position="1"/>
        <end position="18"/>
    </location>
</feature>
<dbReference type="InterPro" id="IPR050490">
    <property type="entry name" value="Bact_solute-bd_prot1"/>
</dbReference>
<dbReference type="InterPro" id="IPR006311">
    <property type="entry name" value="TAT_signal"/>
</dbReference>
<dbReference type="PROSITE" id="PS51318">
    <property type="entry name" value="TAT"/>
    <property type="match status" value="1"/>
</dbReference>
<dbReference type="Proteomes" id="UP000481583">
    <property type="component" value="Unassembled WGS sequence"/>
</dbReference>
<gene>
    <name evidence="2" type="ORF">G5C51_06635</name>
</gene>
<reference evidence="2 3" key="1">
    <citation type="submission" date="2020-02" db="EMBL/GenBank/DDBJ databases">
        <title>Whole-genome analyses of novel actinobacteria.</title>
        <authorList>
            <person name="Sahin N."/>
        </authorList>
    </citation>
    <scope>NUCLEOTIDE SEQUENCE [LARGE SCALE GENOMIC DNA]</scope>
    <source>
        <strain evidence="2 3">A7024</strain>
    </source>
</reference>
<dbReference type="SUPFAM" id="SSF53850">
    <property type="entry name" value="Periplasmic binding protein-like II"/>
    <property type="match status" value="1"/>
</dbReference>
<evidence type="ECO:0000256" key="1">
    <source>
        <dbReference type="SAM" id="SignalP"/>
    </source>
</evidence>
<name>A0A6G4TUY6_9ACTN</name>
<keyword evidence="3" id="KW-1185">Reference proteome</keyword>
<evidence type="ECO:0000313" key="3">
    <source>
        <dbReference type="Proteomes" id="UP000481583"/>
    </source>
</evidence>
<proteinExistence type="predicted"/>
<evidence type="ECO:0000313" key="2">
    <source>
        <dbReference type="EMBL" id="NGN63582.1"/>
    </source>
</evidence>
<dbReference type="PANTHER" id="PTHR43649">
    <property type="entry name" value="ARABINOSE-BINDING PROTEIN-RELATED"/>
    <property type="match status" value="1"/>
</dbReference>
<dbReference type="PROSITE" id="PS51257">
    <property type="entry name" value="PROKAR_LIPOPROTEIN"/>
    <property type="match status" value="1"/>
</dbReference>
<dbReference type="InterPro" id="IPR006059">
    <property type="entry name" value="SBP"/>
</dbReference>
<protein>
    <submittedName>
        <fullName evidence="2">Extracellular solute-binding protein</fullName>
    </submittedName>
</protein>
<comment type="caution">
    <text evidence="2">The sequence shown here is derived from an EMBL/GenBank/DDBJ whole genome shotgun (WGS) entry which is preliminary data.</text>
</comment>
<feature type="chain" id="PRO_5038403314" evidence="1">
    <location>
        <begin position="19"/>
        <end position="428"/>
    </location>
</feature>
<sequence>MVVSRRRLLALSAGAAAAGGLGLAGCGSQRSLGAKDEITLWTWDRSVSDKLVGAAETKGIPGAEGLRLSRTNIGGNYNTKVRTTLAGKSSVPDIIAINWDVATYFPNQDEFVDLNDFGAAELKNRYLDWKWKQCVTPEGKMIAFPMDTGPTALFYRTDLLKDAGVSTDPAELAEQVPDWDAYLAFGRRLQKSRRNTVLFPHLQNVWETRLGQLPARYMTEDGEYVGGRDEIREVFELGERVLKDGLSAGVVQDSTDQYGLITSGRQPAAIGAVWWGQLAPESAAPKTKGKWRVTAPPGGAANVGGSFLAITRYSKNPEAAYKFITWLQSPENQSSAYDEMSLFPSSPRSFELPPMRKPAPFYGGQRTVDVFGKSAEQVKTAFISPYDRMLHTVFFAGMASLEAGKSVARAWKDVQDKAERELTREGAI</sequence>
<organism evidence="2 3">
    <name type="scientific">Streptomyces coryli</name>
    <dbReference type="NCBI Taxonomy" id="1128680"/>
    <lineage>
        <taxon>Bacteria</taxon>
        <taxon>Bacillati</taxon>
        <taxon>Actinomycetota</taxon>
        <taxon>Actinomycetes</taxon>
        <taxon>Kitasatosporales</taxon>
        <taxon>Streptomycetaceae</taxon>
        <taxon>Streptomyces</taxon>
    </lineage>
</organism>
<accession>A0A6G4TUY6</accession>
<dbReference type="PANTHER" id="PTHR43649:SF32">
    <property type="entry name" value="SUGAR BINDING SECRETED PROTEIN"/>
    <property type="match status" value="1"/>
</dbReference>
<keyword evidence="1" id="KW-0732">Signal</keyword>